<comment type="pathway">
    <text evidence="3">Secondary metabolite biosynthesis.</text>
</comment>
<dbReference type="RefSeq" id="XP_040762627.1">
    <property type="nucleotide sequence ID" value="XM_040911294.1"/>
</dbReference>
<comment type="cofactor">
    <cofactor evidence="1 13">
        <name>heme</name>
        <dbReference type="ChEBI" id="CHEBI:30413"/>
    </cofactor>
</comment>
<evidence type="ECO:0000256" key="12">
    <source>
        <dbReference type="ARBA" id="ARBA00023136"/>
    </source>
</evidence>
<dbReference type="GO" id="GO:0016020">
    <property type="term" value="C:membrane"/>
    <property type="evidence" value="ECO:0007669"/>
    <property type="project" value="UniProtKB-SubCell"/>
</dbReference>
<dbReference type="InParanoid" id="A0A165DHF7"/>
<evidence type="ECO:0000256" key="2">
    <source>
        <dbReference type="ARBA" id="ARBA00004167"/>
    </source>
</evidence>
<dbReference type="Pfam" id="PF00067">
    <property type="entry name" value="p450"/>
    <property type="match status" value="1"/>
</dbReference>
<dbReference type="PANTHER" id="PTHR46300:SF7">
    <property type="entry name" value="P450, PUTATIVE (EUROFUNG)-RELATED"/>
    <property type="match status" value="1"/>
</dbReference>
<dbReference type="AlphaFoldDB" id="A0A165DHF7"/>
<keyword evidence="10 13" id="KW-0408">Iron</keyword>
<keyword evidence="9 14" id="KW-0560">Oxidoreductase</keyword>
<evidence type="ECO:0000256" key="3">
    <source>
        <dbReference type="ARBA" id="ARBA00005179"/>
    </source>
</evidence>
<proteinExistence type="inferred from homology"/>
<dbReference type="InterPro" id="IPR002401">
    <property type="entry name" value="Cyt_P450_E_grp-I"/>
</dbReference>
<evidence type="ECO:0000256" key="6">
    <source>
        <dbReference type="ARBA" id="ARBA00022692"/>
    </source>
</evidence>
<evidence type="ECO:0000256" key="5">
    <source>
        <dbReference type="ARBA" id="ARBA00022617"/>
    </source>
</evidence>
<reference evidence="15 16" key="1">
    <citation type="journal article" date="2016" name="Mol. Biol. Evol.">
        <title>Comparative Genomics of Early-Diverging Mushroom-Forming Fungi Provides Insights into the Origins of Lignocellulose Decay Capabilities.</title>
        <authorList>
            <person name="Nagy L.G."/>
            <person name="Riley R."/>
            <person name="Tritt A."/>
            <person name="Adam C."/>
            <person name="Daum C."/>
            <person name="Floudas D."/>
            <person name="Sun H."/>
            <person name="Yadav J.S."/>
            <person name="Pangilinan J."/>
            <person name="Larsson K.H."/>
            <person name="Matsuura K."/>
            <person name="Barry K."/>
            <person name="Labutti K."/>
            <person name="Kuo R."/>
            <person name="Ohm R.A."/>
            <person name="Bhattacharya S.S."/>
            <person name="Shirouzu T."/>
            <person name="Yoshinaga Y."/>
            <person name="Martin F.M."/>
            <person name="Grigoriev I.V."/>
            <person name="Hibbett D.S."/>
        </authorList>
    </citation>
    <scope>NUCLEOTIDE SEQUENCE [LARGE SCALE GENOMIC DNA]</scope>
    <source>
        <strain evidence="15 16">93-53</strain>
    </source>
</reference>
<feature type="binding site" description="axial binding residue" evidence="13">
    <location>
        <position position="438"/>
    </location>
    <ligand>
        <name>heme</name>
        <dbReference type="ChEBI" id="CHEBI:30413"/>
    </ligand>
    <ligandPart>
        <name>Fe</name>
        <dbReference type="ChEBI" id="CHEBI:18248"/>
    </ligandPart>
</feature>
<dbReference type="PANTHER" id="PTHR46300">
    <property type="entry name" value="P450, PUTATIVE (EUROFUNG)-RELATED-RELATED"/>
    <property type="match status" value="1"/>
</dbReference>
<dbReference type="GO" id="GO:0005506">
    <property type="term" value="F:iron ion binding"/>
    <property type="evidence" value="ECO:0007669"/>
    <property type="project" value="InterPro"/>
</dbReference>
<keyword evidence="7 13" id="KW-0479">Metal-binding</keyword>
<keyword evidence="8" id="KW-1133">Transmembrane helix</keyword>
<dbReference type="SUPFAM" id="SSF48264">
    <property type="entry name" value="Cytochrome P450"/>
    <property type="match status" value="1"/>
</dbReference>
<keyword evidence="5 13" id="KW-0349">Heme</keyword>
<evidence type="ECO:0000256" key="7">
    <source>
        <dbReference type="ARBA" id="ARBA00022723"/>
    </source>
</evidence>
<dbReference type="EMBL" id="KV427633">
    <property type="protein sequence ID" value="KZT04887.1"/>
    <property type="molecule type" value="Genomic_DNA"/>
</dbReference>
<dbReference type="PROSITE" id="PS00086">
    <property type="entry name" value="CYTOCHROME_P450"/>
    <property type="match status" value="1"/>
</dbReference>
<comment type="subcellular location">
    <subcellularLocation>
        <location evidence="2">Membrane</location>
        <topology evidence="2">Single-pass membrane protein</topology>
    </subcellularLocation>
</comment>
<dbReference type="Proteomes" id="UP000076871">
    <property type="component" value="Unassembled WGS sequence"/>
</dbReference>
<dbReference type="InterPro" id="IPR036396">
    <property type="entry name" value="Cyt_P450_sf"/>
</dbReference>
<evidence type="ECO:0000256" key="9">
    <source>
        <dbReference type="ARBA" id="ARBA00023002"/>
    </source>
</evidence>
<evidence type="ECO:0000313" key="15">
    <source>
        <dbReference type="EMBL" id="KZT04887.1"/>
    </source>
</evidence>
<evidence type="ECO:0000313" key="16">
    <source>
        <dbReference type="Proteomes" id="UP000076871"/>
    </source>
</evidence>
<dbReference type="InterPro" id="IPR050364">
    <property type="entry name" value="Cytochrome_P450_fung"/>
</dbReference>
<dbReference type="STRING" id="1314785.A0A165DHF7"/>
<keyword evidence="12" id="KW-0472">Membrane</keyword>
<evidence type="ECO:0000256" key="11">
    <source>
        <dbReference type="ARBA" id="ARBA00023033"/>
    </source>
</evidence>
<dbReference type="PRINTS" id="PR00463">
    <property type="entry name" value="EP450I"/>
</dbReference>
<comment type="similarity">
    <text evidence="4 14">Belongs to the cytochrome P450 family.</text>
</comment>
<dbReference type="PRINTS" id="PR00385">
    <property type="entry name" value="P450"/>
</dbReference>
<dbReference type="InterPro" id="IPR017972">
    <property type="entry name" value="Cyt_P450_CS"/>
</dbReference>
<dbReference type="GO" id="GO:0016705">
    <property type="term" value="F:oxidoreductase activity, acting on paired donors, with incorporation or reduction of molecular oxygen"/>
    <property type="evidence" value="ECO:0007669"/>
    <property type="project" value="InterPro"/>
</dbReference>
<protein>
    <submittedName>
        <fullName evidence="15">Cytochrome P450</fullName>
    </submittedName>
</protein>
<dbReference type="OrthoDB" id="2789670at2759"/>
<evidence type="ECO:0000256" key="10">
    <source>
        <dbReference type="ARBA" id="ARBA00023004"/>
    </source>
</evidence>
<dbReference type="GO" id="GO:0020037">
    <property type="term" value="F:heme binding"/>
    <property type="evidence" value="ECO:0007669"/>
    <property type="project" value="InterPro"/>
</dbReference>
<dbReference type="CDD" id="cd11065">
    <property type="entry name" value="CYP64-like"/>
    <property type="match status" value="1"/>
</dbReference>
<dbReference type="GO" id="GO:0004497">
    <property type="term" value="F:monooxygenase activity"/>
    <property type="evidence" value="ECO:0007669"/>
    <property type="project" value="UniProtKB-KW"/>
</dbReference>
<keyword evidence="6" id="KW-0812">Transmembrane</keyword>
<gene>
    <name evidence="15" type="ORF">LAESUDRAFT_744103</name>
</gene>
<dbReference type="GeneID" id="63828322"/>
<dbReference type="InterPro" id="IPR001128">
    <property type="entry name" value="Cyt_P450"/>
</dbReference>
<keyword evidence="16" id="KW-1185">Reference proteome</keyword>
<evidence type="ECO:0000256" key="4">
    <source>
        <dbReference type="ARBA" id="ARBA00010617"/>
    </source>
</evidence>
<keyword evidence="11 14" id="KW-0503">Monooxygenase</keyword>
<dbReference type="Gene3D" id="1.10.630.10">
    <property type="entry name" value="Cytochrome P450"/>
    <property type="match status" value="1"/>
</dbReference>
<name>A0A165DHF7_9APHY</name>
<accession>A0A165DHF7</accession>
<evidence type="ECO:0000256" key="1">
    <source>
        <dbReference type="ARBA" id="ARBA00001971"/>
    </source>
</evidence>
<evidence type="ECO:0000256" key="13">
    <source>
        <dbReference type="PIRSR" id="PIRSR602401-1"/>
    </source>
</evidence>
<evidence type="ECO:0000256" key="8">
    <source>
        <dbReference type="ARBA" id="ARBA00022989"/>
    </source>
</evidence>
<organism evidence="15 16">
    <name type="scientific">Laetiporus sulphureus 93-53</name>
    <dbReference type="NCBI Taxonomy" id="1314785"/>
    <lineage>
        <taxon>Eukaryota</taxon>
        <taxon>Fungi</taxon>
        <taxon>Dikarya</taxon>
        <taxon>Basidiomycota</taxon>
        <taxon>Agaricomycotina</taxon>
        <taxon>Agaricomycetes</taxon>
        <taxon>Polyporales</taxon>
        <taxon>Laetiporus</taxon>
    </lineage>
</organism>
<evidence type="ECO:0000256" key="14">
    <source>
        <dbReference type="RuleBase" id="RU000461"/>
    </source>
</evidence>
<sequence length="506" mass="56061">MDTVYAIVTVAALLISFAVYRSNDSRNRRLPPGPKRHPLIGNLMDMPRGLAWIQYAKWCRELSSDIIHLSVGGQSIVILDSAEVVHELLEKKSAIYSSRAQLTMLHDLIGWKYTFSFAPYDAIWREQRKIFTKVINPSNPTLFHSKQLAAAHDLLERLAGTSDVMEALHHWSAVLIMDITYGISGDAADPYIATAIQALDSLAIAGTPGEFLVDTIPLLRYVPEWFPGATFKKKARVWYKLRQDMTDKPYLTAKKLIASGTYAPSLVSYALETLDHASDVTMQEDVIKGAAVTSYGGGSDTVVAAMSAFILAMLLHPDIQARAHHELDTALGPDDLPTFDDEFRLPYISALVKEVLRHNPVTPLAIPHYLIDDDTHAGYWLPKGSIVIANAWSILHDEKTYPDPFAFNPGRFLDADGQLDPAVKDPATVSFGFGRRVCPGRHVAIASIWITVASILARYEITRATDSNGKPVEVSGEWYTGSTLFNRPLPFTCAFKRRHSSPMTVA</sequence>